<dbReference type="Gene3D" id="3.30.420.40">
    <property type="match status" value="2"/>
</dbReference>
<dbReference type="OrthoDB" id="337660at2759"/>
<evidence type="ECO:0000313" key="3">
    <source>
        <dbReference type="EMBL" id="KMZ95465.1"/>
    </source>
</evidence>
<dbReference type="AlphaFoldDB" id="A0A0J9TII1"/>
<accession>A0A0J9TII1</accession>
<comment type="similarity">
    <text evidence="2">Belongs to the actin family.</text>
</comment>
<keyword evidence="3" id="KW-0378">Hydrolase</keyword>
<evidence type="ECO:0000256" key="1">
    <source>
        <dbReference type="ARBA" id="ARBA00049360"/>
    </source>
</evidence>
<dbReference type="InterPro" id="IPR004000">
    <property type="entry name" value="Actin"/>
</dbReference>
<sequence>MDGGEDEGATEESIPVVILDPGSWTVKMGVATEEMPALQIPCLYVEYDLASALCESFLQFEGGESRERGSHPIVDHFGLEAVEEYTRAKYEAAKLEGEEGDELLTVKMTFSDPRHPLSANDFADLFQVYNYLVKRLHIRTGDYNLLVAIPEKVEKLFISNMLNWAFKTHQFASISFIYNSLAASYYYGMRTALVVDLGESASRVSPVAENHGVFLNSAKNCEIGGYLITKYISNFVKLKDSHVDYTLVQNYKELNSYISLDIDRSIKMNSECNGLLKPHKIPYSNIYIDPKAEMLSHEIYFQPEFLAHLPGYYYKQNVVPLSQLIFECVCSCPMDLRKELMNNIVLVGGVSDCVNMHERLHNELVNILRLKNYSESTKVHVKNESMSNIAAYLGCRKYAKAICHNKNKWVTREDYLATANAKVVQRLLMWANVL</sequence>
<dbReference type="SMART" id="SM00268">
    <property type="entry name" value="ACTIN"/>
    <property type="match status" value="1"/>
</dbReference>
<dbReference type="InterPro" id="IPR043129">
    <property type="entry name" value="ATPase_NBD"/>
</dbReference>
<dbReference type="PANTHER" id="PTHR11937">
    <property type="entry name" value="ACTIN"/>
    <property type="match status" value="1"/>
</dbReference>
<protein>
    <submittedName>
        <fullName evidence="3">Hydroxyacyl glutathione hydrolase</fullName>
    </submittedName>
</protein>
<dbReference type="GO" id="GO:0016787">
    <property type="term" value="F:hydrolase activity"/>
    <property type="evidence" value="ECO:0007669"/>
    <property type="project" value="UniProtKB-KW"/>
</dbReference>
<dbReference type="SUPFAM" id="SSF53067">
    <property type="entry name" value="Actin-like ATPase domain"/>
    <property type="match status" value="2"/>
</dbReference>
<evidence type="ECO:0000256" key="2">
    <source>
        <dbReference type="RuleBase" id="RU000487"/>
    </source>
</evidence>
<proteinExistence type="inferred from homology"/>
<dbReference type="Pfam" id="PF00022">
    <property type="entry name" value="Actin"/>
    <property type="match status" value="2"/>
</dbReference>
<organism evidence="3 4">
    <name type="scientific">Plasmodium vivax Mauritania I</name>
    <dbReference type="NCBI Taxonomy" id="1035515"/>
    <lineage>
        <taxon>Eukaryota</taxon>
        <taxon>Sar</taxon>
        <taxon>Alveolata</taxon>
        <taxon>Apicomplexa</taxon>
        <taxon>Aconoidasida</taxon>
        <taxon>Haemosporida</taxon>
        <taxon>Plasmodiidae</taxon>
        <taxon>Plasmodium</taxon>
        <taxon>Plasmodium (Plasmodium)</taxon>
    </lineage>
</organism>
<dbReference type="Proteomes" id="UP000053776">
    <property type="component" value="Unassembled WGS sequence"/>
</dbReference>
<dbReference type="CDD" id="cd10169">
    <property type="entry name" value="ASKHA_NBD_actin-like"/>
    <property type="match status" value="1"/>
</dbReference>
<dbReference type="Gene3D" id="3.90.640.10">
    <property type="entry name" value="Actin, Chain A, domain 4"/>
    <property type="match status" value="1"/>
</dbReference>
<reference evidence="3 4" key="1">
    <citation type="submission" date="2011-08" db="EMBL/GenBank/DDBJ databases">
        <title>The Genome Sequence of Plasmodium vivax Mauritania I.</title>
        <authorList>
            <consortium name="The Broad Institute Genome Sequencing Platform"/>
            <consortium name="The Broad Institute Genome Sequencing Center for Infectious Disease"/>
            <person name="Neafsey D."/>
            <person name="Carlton J."/>
            <person name="Barnwell J."/>
            <person name="Collins W."/>
            <person name="Escalante A."/>
            <person name="Mullikin J."/>
            <person name="Saul A."/>
            <person name="Guigo R."/>
            <person name="Camara F."/>
            <person name="Young S.K."/>
            <person name="Zeng Q."/>
            <person name="Gargeya S."/>
            <person name="Fitzgerald M."/>
            <person name="Haas B."/>
            <person name="Abouelleil A."/>
            <person name="Alvarado L."/>
            <person name="Arachchi H.M."/>
            <person name="Berlin A."/>
            <person name="Brown A."/>
            <person name="Chapman S.B."/>
            <person name="Chen Z."/>
            <person name="Dunbar C."/>
            <person name="Freedman E."/>
            <person name="Gearin G."/>
            <person name="Gellesch M."/>
            <person name="Goldberg J."/>
            <person name="Griggs A."/>
            <person name="Gujja S."/>
            <person name="Heiman D."/>
            <person name="Howarth C."/>
            <person name="Larson L."/>
            <person name="Lui A."/>
            <person name="MacDonald P.J.P."/>
            <person name="Montmayeur A."/>
            <person name="Murphy C."/>
            <person name="Neiman D."/>
            <person name="Pearson M."/>
            <person name="Priest M."/>
            <person name="Roberts A."/>
            <person name="Saif S."/>
            <person name="Shea T."/>
            <person name="Shenoy N."/>
            <person name="Sisk P."/>
            <person name="Stolte C."/>
            <person name="Sykes S."/>
            <person name="Wortman J."/>
            <person name="Nusbaum C."/>
            <person name="Birren B."/>
        </authorList>
    </citation>
    <scope>NUCLEOTIDE SEQUENCE [LARGE SCALE GENOMIC DNA]</scope>
    <source>
        <strain evidence="3 4">Mauritania I</strain>
    </source>
</reference>
<comment type="catalytic activity">
    <reaction evidence="1">
        <text>ATP + H2O = ADP + phosphate + H(+)</text>
        <dbReference type="Rhea" id="RHEA:13065"/>
        <dbReference type="ChEBI" id="CHEBI:15377"/>
        <dbReference type="ChEBI" id="CHEBI:15378"/>
        <dbReference type="ChEBI" id="CHEBI:30616"/>
        <dbReference type="ChEBI" id="CHEBI:43474"/>
        <dbReference type="ChEBI" id="CHEBI:456216"/>
    </reaction>
</comment>
<evidence type="ECO:0000313" key="4">
    <source>
        <dbReference type="Proteomes" id="UP000053776"/>
    </source>
</evidence>
<gene>
    <name evidence="3" type="ORF">PVMG_04807</name>
</gene>
<name>A0A0J9TII1_PLAVI</name>
<dbReference type="EMBL" id="KQ234986">
    <property type="protein sequence ID" value="KMZ95465.1"/>
    <property type="molecule type" value="Genomic_DNA"/>
</dbReference>